<keyword evidence="3" id="KW-1003">Cell membrane</keyword>
<keyword evidence="10" id="KW-1185">Reference proteome</keyword>
<dbReference type="Proteomes" id="UP001321786">
    <property type="component" value="Chromosome"/>
</dbReference>
<proteinExistence type="inferred from homology"/>
<dbReference type="InterPro" id="IPR035906">
    <property type="entry name" value="MetI-like_sf"/>
</dbReference>
<organism evidence="9 10">
    <name type="scientific">Helicovermis profundi</name>
    <dbReference type="NCBI Taxonomy" id="3065157"/>
    <lineage>
        <taxon>Bacteria</taxon>
        <taxon>Bacillati</taxon>
        <taxon>Bacillota</taxon>
        <taxon>Clostridia</taxon>
        <taxon>Helicovermis</taxon>
    </lineage>
</organism>
<comment type="subcellular location">
    <subcellularLocation>
        <location evidence="1 7">Cell membrane</location>
        <topology evidence="1 7">Multi-pass membrane protein</topology>
    </subcellularLocation>
</comment>
<feature type="transmembrane region" description="Helical" evidence="7">
    <location>
        <begin position="124"/>
        <end position="144"/>
    </location>
</feature>
<keyword evidence="6 7" id="KW-0472">Membrane</keyword>
<sequence length="259" mass="29302">MYAGLSMNKTKISLVIVLILCWEVVAYIGIFPEIAFPSFTEVFIKLYREIIKLDIIVMTFKSIIIIIFSLTASLIIALLVSYFATINKRISDIVDTFISILHPLPSIALLPLVILWFGVGRGSLIIILLHSTIWPLIISIRTGFNCIPKKYYLIASNYELSSFEKVYRIMIPSSIPYILNGIEIGWARSFRALISAEMIFGAMGSGIGWYLFERRAFMDTKGLFAGLLIVIIVGISVENIVFKKLEKLTYKRWGNGLKD</sequence>
<evidence type="ECO:0000256" key="7">
    <source>
        <dbReference type="RuleBase" id="RU363032"/>
    </source>
</evidence>
<dbReference type="PANTHER" id="PTHR30151">
    <property type="entry name" value="ALKANE SULFONATE ABC TRANSPORTER-RELATED, MEMBRANE SUBUNIT"/>
    <property type="match status" value="1"/>
</dbReference>
<comment type="similarity">
    <text evidence="7">Belongs to the binding-protein-dependent transport system permease family.</text>
</comment>
<dbReference type="GO" id="GO:0055085">
    <property type="term" value="P:transmembrane transport"/>
    <property type="evidence" value="ECO:0007669"/>
    <property type="project" value="InterPro"/>
</dbReference>
<evidence type="ECO:0000256" key="3">
    <source>
        <dbReference type="ARBA" id="ARBA00022475"/>
    </source>
</evidence>
<dbReference type="KEGG" id="hprf:HLPR_08510"/>
<dbReference type="CDD" id="cd06261">
    <property type="entry name" value="TM_PBP2"/>
    <property type="match status" value="1"/>
</dbReference>
<evidence type="ECO:0000256" key="4">
    <source>
        <dbReference type="ARBA" id="ARBA00022692"/>
    </source>
</evidence>
<evidence type="ECO:0000256" key="6">
    <source>
        <dbReference type="ARBA" id="ARBA00023136"/>
    </source>
</evidence>
<evidence type="ECO:0000256" key="5">
    <source>
        <dbReference type="ARBA" id="ARBA00022989"/>
    </source>
</evidence>
<dbReference type="Gene3D" id="1.10.3720.10">
    <property type="entry name" value="MetI-like"/>
    <property type="match status" value="1"/>
</dbReference>
<gene>
    <name evidence="9" type="ORF">HLPR_08510</name>
</gene>
<feature type="transmembrane region" description="Helical" evidence="7">
    <location>
        <begin position="96"/>
        <end position="118"/>
    </location>
</feature>
<protein>
    <submittedName>
        <fullName evidence="9">ABC transporter permease</fullName>
    </submittedName>
</protein>
<reference evidence="9 10" key="1">
    <citation type="submission" date="2023-08" db="EMBL/GenBank/DDBJ databases">
        <title>Helicovermis profunda gen. nov., sp. nov., a novel mesophilic, fermentative bacterium within the Bacillota from a deep-sea hydrothermal vent chimney.</title>
        <authorList>
            <person name="Miyazaki U."/>
            <person name="Mizutani D."/>
            <person name="Hashimoto Y."/>
            <person name="Tame A."/>
            <person name="Sawayama S."/>
            <person name="Miyazaki J."/>
            <person name="Takai K."/>
            <person name="Nakagawa S."/>
        </authorList>
    </citation>
    <scope>NUCLEOTIDE SEQUENCE [LARGE SCALE GENOMIC DNA]</scope>
    <source>
        <strain evidence="9 10">S502</strain>
    </source>
</reference>
<feature type="domain" description="ABC transmembrane type-1" evidence="8">
    <location>
        <begin position="59"/>
        <end position="241"/>
    </location>
</feature>
<dbReference type="PANTHER" id="PTHR30151:SF16">
    <property type="entry name" value="ABC TRANSPORTER PERMEASE PROTEIN"/>
    <property type="match status" value="1"/>
</dbReference>
<feature type="transmembrane region" description="Helical" evidence="7">
    <location>
        <begin position="55"/>
        <end position="84"/>
    </location>
</feature>
<keyword evidence="2 7" id="KW-0813">Transport</keyword>
<dbReference type="SUPFAM" id="SSF161098">
    <property type="entry name" value="MetI-like"/>
    <property type="match status" value="1"/>
</dbReference>
<dbReference type="EMBL" id="AP028654">
    <property type="protein sequence ID" value="BEP28520.1"/>
    <property type="molecule type" value="Genomic_DNA"/>
</dbReference>
<name>A0AAU9ETY0_9FIRM</name>
<feature type="transmembrane region" description="Helical" evidence="7">
    <location>
        <begin position="224"/>
        <end position="242"/>
    </location>
</feature>
<dbReference type="GO" id="GO:0005886">
    <property type="term" value="C:plasma membrane"/>
    <property type="evidence" value="ECO:0007669"/>
    <property type="project" value="UniProtKB-SubCell"/>
</dbReference>
<dbReference type="InterPro" id="IPR000515">
    <property type="entry name" value="MetI-like"/>
</dbReference>
<evidence type="ECO:0000313" key="9">
    <source>
        <dbReference type="EMBL" id="BEP28520.1"/>
    </source>
</evidence>
<evidence type="ECO:0000259" key="8">
    <source>
        <dbReference type="PROSITE" id="PS50928"/>
    </source>
</evidence>
<keyword evidence="4 7" id="KW-0812">Transmembrane</keyword>
<evidence type="ECO:0000313" key="10">
    <source>
        <dbReference type="Proteomes" id="UP001321786"/>
    </source>
</evidence>
<dbReference type="AlphaFoldDB" id="A0AAU9ETY0"/>
<evidence type="ECO:0000256" key="2">
    <source>
        <dbReference type="ARBA" id="ARBA00022448"/>
    </source>
</evidence>
<keyword evidence="5 7" id="KW-1133">Transmembrane helix</keyword>
<feature type="transmembrane region" description="Helical" evidence="7">
    <location>
        <begin position="192"/>
        <end position="212"/>
    </location>
</feature>
<dbReference type="PROSITE" id="PS50928">
    <property type="entry name" value="ABC_TM1"/>
    <property type="match status" value="1"/>
</dbReference>
<dbReference type="Pfam" id="PF00528">
    <property type="entry name" value="BPD_transp_1"/>
    <property type="match status" value="1"/>
</dbReference>
<accession>A0AAU9ETY0</accession>
<feature type="transmembrane region" description="Helical" evidence="7">
    <location>
        <begin position="12"/>
        <end position="35"/>
    </location>
</feature>
<evidence type="ECO:0000256" key="1">
    <source>
        <dbReference type="ARBA" id="ARBA00004651"/>
    </source>
</evidence>